<evidence type="ECO:0000256" key="2">
    <source>
        <dbReference type="ARBA" id="ARBA00022963"/>
    </source>
</evidence>
<dbReference type="AlphaFoldDB" id="A0A1Y0EL51"/>
<keyword evidence="1 4" id="KW-0378">Hydrolase</keyword>
<feature type="domain" description="PNPLA" evidence="6">
    <location>
        <begin position="73"/>
        <end position="276"/>
    </location>
</feature>
<dbReference type="PANTHER" id="PTHR14226">
    <property type="entry name" value="NEUROPATHY TARGET ESTERASE/SWISS CHEESE D.MELANOGASTER"/>
    <property type="match status" value="1"/>
</dbReference>
<dbReference type="GO" id="GO:0016042">
    <property type="term" value="P:lipid catabolic process"/>
    <property type="evidence" value="ECO:0007669"/>
    <property type="project" value="UniProtKB-UniRule"/>
</dbReference>
<dbReference type="InterPro" id="IPR021095">
    <property type="entry name" value="DUF3734"/>
</dbReference>
<protein>
    <recommendedName>
        <fullName evidence="6">PNPLA domain-containing protein</fullName>
    </recommendedName>
</protein>
<dbReference type="InterPro" id="IPR050301">
    <property type="entry name" value="NTE"/>
</dbReference>
<feature type="short sequence motif" description="DGA/G" evidence="4">
    <location>
        <begin position="263"/>
        <end position="265"/>
    </location>
</feature>
<dbReference type="Pfam" id="PF12536">
    <property type="entry name" value="DUF3734"/>
    <property type="match status" value="1"/>
</dbReference>
<dbReference type="CDD" id="cd07209">
    <property type="entry name" value="Pat_hypo_Ecoli_Z1214_like"/>
    <property type="match status" value="1"/>
</dbReference>
<feature type="compositionally biased region" description="Low complexity" evidence="5">
    <location>
        <begin position="8"/>
        <end position="32"/>
    </location>
</feature>
<name>A0A1Y0EL51_9BURK</name>
<keyword evidence="3 4" id="KW-0443">Lipid metabolism</keyword>
<evidence type="ECO:0000256" key="1">
    <source>
        <dbReference type="ARBA" id="ARBA00022801"/>
    </source>
</evidence>
<feature type="region of interest" description="Disordered" evidence="5">
    <location>
        <begin position="1"/>
        <end position="32"/>
    </location>
</feature>
<feature type="short sequence motif" description="GXSXG" evidence="4">
    <location>
        <begin position="104"/>
        <end position="108"/>
    </location>
</feature>
<proteinExistence type="predicted"/>
<feature type="active site" description="Proton acceptor" evidence="4">
    <location>
        <position position="263"/>
    </location>
</feature>
<accession>A0A1Y0EL51</accession>
<organism evidence="7 8">
    <name type="scientific">Comamonas serinivorans</name>
    <dbReference type="NCBI Taxonomy" id="1082851"/>
    <lineage>
        <taxon>Bacteria</taxon>
        <taxon>Pseudomonadati</taxon>
        <taxon>Pseudomonadota</taxon>
        <taxon>Betaproteobacteria</taxon>
        <taxon>Burkholderiales</taxon>
        <taxon>Comamonadaceae</taxon>
        <taxon>Comamonas</taxon>
    </lineage>
</organism>
<evidence type="ECO:0000256" key="4">
    <source>
        <dbReference type="PROSITE-ProRule" id="PRU01161"/>
    </source>
</evidence>
<dbReference type="OrthoDB" id="9770965at2"/>
<gene>
    <name evidence="7" type="ORF">CCO03_06185</name>
</gene>
<evidence type="ECO:0000256" key="3">
    <source>
        <dbReference type="ARBA" id="ARBA00023098"/>
    </source>
</evidence>
<reference evidence="7 8" key="1">
    <citation type="submission" date="2017-05" db="EMBL/GenBank/DDBJ databases">
        <authorList>
            <person name="Song R."/>
            <person name="Chenine A.L."/>
            <person name="Ruprecht R.M."/>
        </authorList>
    </citation>
    <scope>NUCLEOTIDE SEQUENCE [LARGE SCALE GENOMIC DNA]</scope>
    <source>
        <strain evidence="7 8">DSM 26136</strain>
    </source>
</reference>
<keyword evidence="8" id="KW-1185">Reference proteome</keyword>
<dbReference type="PROSITE" id="PS51635">
    <property type="entry name" value="PNPLA"/>
    <property type="match status" value="1"/>
</dbReference>
<dbReference type="EMBL" id="CP021455">
    <property type="protein sequence ID" value="ARU04317.1"/>
    <property type="molecule type" value="Genomic_DNA"/>
</dbReference>
<dbReference type="GO" id="GO:0016787">
    <property type="term" value="F:hydrolase activity"/>
    <property type="evidence" value="ECO:0007669"/>
    <property type="project" value="UniProtKB-UniRule"/>
</dbReference>
<evidence type="ECO:0000259" key="6">
    <source>
        <dbReference type="PROSITE" id="PS51635"/>
    </source>
</evidence>
<dbReference type="SUPFAM" id="SSF52151">
    <property type="entry name" value="FabD/lysophospholipase-like"/>
    <property type="match status" value="1"/>
</dbReference>
<feature type="short sequence motif" description="GXGXXG" evidence="4">
    <location>
        <begin position="77"/>
        <end position="82"/>
    </location>
</feature>
<dbReference type="Proteomes" id="UP000196138">
    <property type="component" value="Chromosome"/>
</dbReference>
<feature type="active site" description="Nucleophile" evidence="4">
    <location>
        <position position="106"/>
    </location>
</feature>
<dbReference type="PANTHER" id="PTHR14226:SF57">
    <property type="entry name" value="BLR7027 PROTEIN"/>
    <property type="match status" value="1"/>
</dbReference>
<keyword evidence="2 4" id="KW-0442">Lipid degradation</keyword>
<dbReference type="InterPro" id="IPR016035">
    <property type="entry name" value="Acyl_Trfase/lysoPLipase"/>
</dbReference>
<dbReference type="Gene3D" id="3.40.1090.10">
    <property type="entry name" value="Cytosolic phospholipase A2 catalytic domain"/>
    <property type="match status" value="2"/>
</dbReference>
<evidence type="ECO:0000313" key="7">
    <source>
        <dbReference type="EMBL" id="ARU04317.1"/>
    </source>
</evidence>
<evidence type="ECO:0000256" key="5">
    <source>
        <dbReference type="SAM" id="MobiDB-lite"/>
    </source>
</evidence>
<dbReference type="Pfam" id="PF01734">
    <property type="entry name" value="Patatin"/>
    <property type="match status" value="1"/>
</dbReference>
<dbReference type="InterPro" id="IPR002641">
    <property type="entry name" value="PNPLA_dom"/>
</dbReference>
<dbReference type="KEGG" id="cser:CCO03_06185"/>
<evidence type="ECO:0000313" key="8">
    <source>
        <dbReference type="Proteomes" id="UP000196138"/>
    </source>
</evidence>
<sequence>MSQAGAQAAPATTPEPVETPAAAEPAATHATPEPVVTHATLGPAATQAPLPSIVDGQSQTFLKRDLSQVTKALVLQGGGALGAYQAGVFEALHRDYKVLDWVAGVSIGAINGALIAGNAPERRVEALQAFWRQVSSAPGQLMPRWGGDEQLLAEASAGAAMVFGIPGMFNPRPTPLWLWGLDAPLAGVYDTAPLRETLLRLVDFDRLNHGGVRFSVGAVNVRTGNSIYFDNRHQTIGPEHIMASAALPPGFPAVHIDGEDYWDGGVVSNTPLQHVLDQQPRELPLMVLQVDLFSARGPMPTTIGQVIARQKDIQYSSRTRMNSNVLETQINLGEKLAALLKRLPPELQDDPEVQLLRRHLHRKPVDIVHLIYRSQRPFAAADFEFSRAAVQSHWQAGVRDMQHTLAHPDLLRVTHAQGVTTYDLADDAHHQVRHRVAAGMV</sequence>